<evidence type="ECO:0008006" key="3">
    <source>
        <dbReference type="Google" id="ProtNLM"/>
    </source>
</evidence>
<dbReference type="SMART" id="SM01260">
    <property type="entry name" value="LANC_like"/>
    <property type="match status" value="1"/>
</dbReference>
<comment type="caution">
    <text evidence="1">The sequence shown here is derived from an EMBL/GenBank/DDBJ whole genome shotgun (WGS) entry which is preliminary data.</text>
</comment>
<proteinExistence type="predicted"/>
<name>A0ABN2B1K4_9ACTN</name>
<dbReference type="EMBL" id="BAAANC010000002">
    <property type="protein sequence ID" value="GAA1530155.1"/>
    <property type="molecule type" value="Genomic_DNA"/>
</dbReference>
<dbReference type="PRINTS" id="PR01950">
    <property type="entry name" value="LANCSUPER"/>
</dbReference>
<evidence type="ECO:0000313" key="1">
    <source>
        <dbReference type="EMBL" id="GAA1530155.1"/>
    </source>
</evidence>
<dbReference type="InterPro" id="IPR007822">
    <property type="entry name" value="LANC-like"/>
</dbReference>
<dbReference type="Proteomes" id="UP001500363">
    <property type="component" value="Unassembled WGS sequence"/>
</dbReference>
<dbReference type="Gene3D" id="1.50.10.10">
    <property type="match status" value="1"/>
</dbReference>
<dbReference type="RefSeq" id="WP_344175222.1">
    <property type="nucleotide sequence ID" value="NZ_BAAANC010000002.1"/>
</dbReference>
<accession>A0ABN2B1K4</accession>
<dbReference type="SUPFAM" id="SSF158745">
    <property type="entry name" value="LanC-like"/>
    <property type="match status" value="1"/>
</dbReference>
<sequence length="469" mass="49401">MSSAGATYRDTAEAAWQWTLGQVRWADDGPWIPTSVTGDEPQVPDDRDGMHSGIAGLAHTLAEIRLSRPWTAAETKLGDAIAERLIREIPGCSDVTFFDGLVSTIGALVALDRLDGVRAAVVRLQELAADDGWPQTLMVPPRFAPGARIHDMTLGTAGVLLGGVWAARHGVEGGRELADHAAGILLTEIALAGAEAEAEVGAGVDAEARAAVGAEVGAIDVGWPFVPRRFRPEAGAVMPNLSHGLAGVAAALASAGLSLGRPELVAAATKVSEQLVSLGVTDGRGFIVQRYIPTEINDEDEFTYTWCHGASGTSLAFAALDAAGVKSVAGTAPADWRARCLHSVRTSGLPARLHPGFWDNDGRCCGTAGVGDILLDSWHRTGSAEDLAFATLLADTLVEHAFHEGGTYWRFTEHRNENPLLPPAVGWMQGAAGIAAYLLHTARVVEQGTAAQPQQRMDTWWAAPADAHH</sequence>
<gene>
    <name evidence="1" type="ORF">GCM10009741_35080</name>
</gene>
<reference evidence="1 2" key="1">
    <citation type="journal article" date="2019" name="Int. J. Syst. Evol. Microbiol.">
        <title>The Global Catalogue of Microorganisms (GCM) 10K type strain sequencing project: providing services to taxonomists for standard genome sequencing and annotation.</title>
        <authorList>
            <consortium name="The Broad Institute Genomics Platform"/>
            <consortium name="The Broad Institute Genome Sequencing Center for Infectious Disease"/>
            <person name="Wu L."/>
            <person name="Ma J."/>
        </authorList>
    </citation>
    <scope>NUCLEOTIDE SEQUENCE [LARGE SCALE GENOMIC DNA]</scope>
    <source>
        <strain evidence="1 2">JCM 14303</strain>
    </source>
</reference>
<protein>
    <recommendedName>
        <fullName evidence="3">Lanthionine synthetase-like protein</fullName>
    </recommendedName>
</protein>
<evidence type="ECO:0000313" key="2">
    <source>
        <dbReference type="Proteomes" id="UP001500363"/>
    </source>
</evidence>
<dbReference type="Pfam" id="PF05147">
    <property type="entry name" value="LANC_like"/>
    <property type="match status" value="1"/>
</dbReference>
<dbReference type="CDD" id="cd04434">
    <property type="entry name" value="LanC_like"/>
    <property type="match status" value="1"/>
</dbReference>
<organism evidence="1 2">
    <name type="scientific">Kribbella lupini</name>
    <dbReference type="NCBI Taxonomy" id="291602"/>
    <lineage>
        <taxon>Bacteria</taxon>
        <taxon>Bacillati</taxon>
        <taxon>Actinomycetota</taxon>
        <taxon>Actinomycetes</taxon>
        <taxon>Propionibacteriales</taxon>
        <taxon>Kribbellaceae</taxon>
        <taxon>Kribbella</taxon>
    </lineage>
</organism>
<dbReference type="InterPro" id="IPR012341">
    <property type="entry name" value="6hp_glycosidase-like_sf"/>
</dbReference>
<keyword evidence="2" id="KW-1185">Reference proteome</keyword>